<evidence type="ECO:0000256" key="1">
    <source>
        <dbReference type="SAM" id="MobiDB-lite"/>
    </source>
</evidence>
<keyword evidence="3" id="KW-1185">Reference proteome</keyword>
<dbReference type="AlphaFoldDB" id="A0A183GVP6"/>
<dbReference type="OrthoDB" id="5856713at2759"/>
<evidence type="ECO:0000313" key="2">
    <source>
        <dbReference type="EMBL" id="VDP59290.1"/>
    </source>
</evidence>
<sequence length="78" mass="8483">MEQLRELVREVAALREENSRLKAALEFSQNQKSIAPSTPASLPRPPSAALVDDGTKDDLEHARSVVIYGIPESSAQVP</sequence>
<accession>A0A183GVP6</accession>
<accession>A0A3P8F003</accession>
<dbReference type="EMBL" id="UZAH01040828">
    <property type="protein sequence ID" value="VDP59290.1"/>
    <property type="molecule type" value="Genomic_DNA"/>
</dbReference>
<dbReference type="Proteomes" id="UP000050761">
    <property type="component" value="Unassembled WGS sequence"/>
</dbReference>
<feature type="region of interest" description="Disordered" evidence="1">
    <location>
        <begin position="27"/>
        <end position="53"/>
    </location>
</feature>
<gene>
    <name evidence="2" type="ORF">HPBE_LOCUS26765</name>
</gene>
<name>A0A183GVP6_HELPZ</name>
<evidence type="ECO:0000313" key="4">
    <source>
        <dbReference type="WBParaSite" id="HPBE_0002676601-mRNA-1"/>
    </source>
</evidence>
<reference evidence="2 3" key="1">
    <citation type="submission" date="2018-11" db="EMBL/GenBank/DDBJ databases">
        <authorList>
            <consortium name="Pathogen Informatics"/>
        </authorList>
    </citation>
    <scope>NUCLEOTIDE SEQUENCE [LARGE SCALE GENOMIC DNA]</scope>
</reference>
<evidence type="ECO:0000313" key="3">
    <source>
        <dbReference type="Proteomes" id="UP000050761"/>
    </source>
</evidence>
<dbReference type="WBParaSite" id="HPBE_0002676601-mRNA-1">
    <property type="protein sequence ID" value="HPBE_0002676601-mRNA-1"/>
    <property type="gene ID" value="HPBE_0002676601"/>
</dbReference>
<proteinExistence type="predicted"/>
<reference evidence="4" key="2">
    <citation type="submission" date="2019-09" db="UniProtKB">
        <authorList>
            <consortium name="WormBaseParasite"/>
        </authorList>
    </citation>
    <scope>IDENTIFICATION</scope>
</reference>
<protein>
    <submittedName>
        <fullName evidence="2 4">Uncharacterized protein</fullName>
    </submittedName>
</protein>
<organism evidence="3 4">
    <name type="scientific">Heligmosomoides polygyrus</name>
    <name type="common">Parasitic roundworm</name>
    <dbReference type="NCBI Taxonomy" id="6339"/>
    <lineage>
        <taxon>Eukaryota</taxon>
        <taxon>Metazoa</taxon>
        <taxon>Ecdysozoa</taxon>
        <taxon>Nematoda</taxon>
        <taxon>Chromadorea</taxon>
        <taxon>Rhabditida</taxon>
        <taxon>Rhabditina</taxon>
        <taxon>Rhabditomorpha</taxon>
        <taxon>Strongyloidea</taxon>
        <taxon>Heligmosomidae</taxon>
        <taxon>Heligmosomoides</taxon>
    </lineage>
</organism>